<keyword evidence="2" id="KW-1185">Reference proteome</keyword>
<dbReference type="RefSeq" id="WP_327967299.1">
    <property type="nucleotide sequence ID" value="NZ_JARMQG010000084.1"/>
</dbReference>
<dbReference type="Proteomes" id="UP001330749">
    <property type="component" value="Unassembled WGS sequence"/>
</dbReference>
<reference evidence="1 2" key="1">
    <citation type="submission" date="2023-03" db="EMBL/GenBank/DDBJ databases">
        <title>Bacillus Genome Sequencing.</title>
        <authorList>
            <person name="Dunlap C."/>
        </authorList>
    </citation>
    <scope>NUCLEOTIDE SEQUENCE [LARGE SCALE GENOMIC DNA]</scope>
    <source>
        <strain evidence="1 2">B-14544</strain>
    </source>
</reference>
<organism evidence="1 2">
    <name type="scientific">Bacillus xiapuensis</name>
    <dbReference type="NCBI Taxonomy" id="2014075"/>
    <lineage>
        <taxon>Bacteria</taxon>
        <taxon>Bacillati</taxon>
        <taxon>Bacillota</taxon>
        <taxon>Bacilli</taxon>
        <taxon>Bacillales</taxon>
        <taxon>Bacillaceae</taxon>
        <taxon>Bacillus</taxon>
    </lineage>
</organism>
<name>A0ABU6N831_9BACI</name>
<protein>
    <submittedName>
        <fullName evidence="1">Uncharacterized protein</fullName>
    </submittedName>
</protein>
<gene>
    <name evidence="1" type="ORF">P4447_07910</name>
</gene>
<accession>A0ABU6N831</accession>
<evidence type="ECO:0000313" key="1">
    <source>
        <dbReference type="EMBL" id="MED3562378.1"/>
    </source>
</evidence>
<sequence length="64" mass="7994">MKEFLYNSWFGYELSQMRWFRKWYGGEWNKVIPRPFPYMWLWIHGKPSNIEKVTDTEIYVGKEV</sequence>
<dbReference type="EMBL" id="JARMQG010000084">
    <property type="protein sequence ID" value="MED3562378.1"/>
    <property type="molecule type" value="Genomic_DNA"/>
</dbReference>
<proteinExistence type="predicted"/>
<comment type="caution">
    <text evidence="1">The sequence shown here is derived from an EMBL/GenBank/DDBJ whole genome shotgun (WGS) entry which is preliminary data.</text>
</comment>
<evidence type="ECO:0000313" key="2">
    <source>
        <dbReference type="Proteomes" id="UP001330749"/>
    </source>
</evidence>